<dbReference type="EMBL" id="JYDH01000171">
    <property type="protein sequence ID" value="KRY29422.1"/>
    <property type="molecule type" value="Genomic_DNA"/>
</dbReference>
<dbReference type="InterPro" id="IPR001251">
    <property type="entry name" value="CRAL-TRIO_dom"/>
</dbReference>
<dbReference type="Gene3D" id="3.40.525.10">
    <property type="entry name" value="CRAL-TRIO lipid binding domain"/>
    <property type="match status" value="1"/>
</dbReference>
<feature type="domain" description="CRAL-TRIO" evidence="1">
    <location>
        <begin position="128"/>
        <end position="302"/>
    </location>
</feature>
<dbReference type="Pfam" id="PF25883">
    <property type="entry name" value="F28H7_8_C"/>
    <property type="match status" value="1"/>
</dbReference>
<dbReference type="CDD" id="cd00170">
    <property type="entry name" value="SEC14"/>
    <property type="match status" value="1"/>
</dbReference>
<organism evidence="3 4">
    <name type="scientific">Trichinella spiralis</name>
    <name type="common">Trichina worm</name>
    <dbReference type="NCBI Taxonomy" id="6334"/>
    <lineage>
        <taxon>Eukaryota</taxon>
        <taxon>Metazoa</taxon>
        <taxon>Ecdysozoa</taxon>
        <taxon>Nematoda</taxon>
        <taxon>Enoplea</taxon>
        <taxon>Dorylaimia</taxon>
        <taxon>Trichinellida</taxon>
        <taxon>Trichinellidae</taxon>
        <taxon>Trichinella</taxon>
    </lineage>
</organism>
<dbReference type="PROSITE" id="PS50191">
    <property type="entry name" value="CRAL_TRIO"/>
    <property type="match status" value="1"/>
</dbReference>
<dbReference type="Pfam" id="PF00650">
    <property type="entry name" value="CRAL_TRIO"/>
    <property type="match status" value="1"/>
</dbReference>
<name>A0A0V1AXF3_TRISP</name>
<dbReference type="InterPro" id="IPR051064">
    <property type="entry name" value="SEC14/CRAL-TRIO_domain"/>
</dbReference>
<dbReference type="AlphaFoldDB" id="A0A0V1AXF3"/>
<reference evidence="3 4" key="1">
    <citation type="submission" date="2015-01" db="EMBL/GenBank/DDBJ databases">
        <title>Evolution of Trichinella species and genotypes.</title>
        <authorList>
            <person name="Korhonen P.K."/>
            <person name="Edoardo P."/>
            <person name="Giuseppe L.R."/>
            <person name="Gasser R.B."/>
        </authorList>
    </citation>
    <scope>NUCLEOTIDE SEQUENCE [LARGE SCALE GENOMIC DNA]</scope>
    <source>
        <strain evidence="3">ISS3</strain>
    </source>
</reference>
<sequence>MRYEINIIDDTNKMTSAWDMQQLSWTDIVAFLHASTFNLLTHLQMIPGITAEEKAKIEQKTVSVSITWILHIMDGFIHNVFTHNGIELLTSRSEYNSNDVNATSEALKKHLVFRKAWGLDELLTKWEKPEVLLKYYGHGFPGYDREGSPILFSLLGNVDVEGLFNSCQPQDFVKMSLTHIEEALAKADEIAKKKSIPYEQFLLIIDLDNMSTSHYKFKPFTSSYLTLLALFQENYPGACKKIIVIQAPTIAKIAFNLLGPFLSSETEHLIEMHSDTWKESLFNYIDPDKWPLYWGGNMKDENGDEKCSSKIVYGLGPVPDCYKYDIKNDKDTYTDVTVYAGNSHLVELMVDSPGSKLYWKYKTVSEDIGFAIYYSDREDNSDIKTMENIFPYIRLECSLVPIEGSVTCEKKGKYVVEFDNYYSWFSAKELSCIVKVNNNS</sequence>
<dbReference type="Gene3D" id="2.60.120.680">
    <property type="entry name" value="GOLD domain"/>
    <property type="match status" value="1"/>
</dbReference>
<dbReference type="InterPro" id="IPR058960">
    <property type="entry name" value="Ctg-1-like_C"/>
</dbReference>
<dbReference type="PANTHER" id="PTHR23324">
    <property type="entry name" value="SEC14 RELATED PROTEIN"/>
    <property type="match status" value="1"/>
</dbReference>
<dbReference type="SUPFAM" id="SSF52087">
    <property type="entry name" value="CRAL/TRIO domain"/>
    <property type="match status" value="1"/>
</dbReference>
<dbReference type="OrthoDB" id="1434354at2759"/>
<evidence type="ECO:0000259" key="2">
    <source>
        <dbReference type="PROSITE" id="PS50866"/>
    </source>
</evidence>
<comment type="caution">
    <text evidence="3">The sequence shown here is derived from an EMBL/GenBank/DDBJ whole genome shotgun (WGS) entry which is preliminary data.</text>
</comment>
<feature type="domain" description="GOLD" evidence="2">
    <location>
        <begin position="319"/>
        <end position="436"/>
    </location>
</feature>
<dbReference type="SUPFAM" id="SSF101576">
    <property type="entry name" value="Supernatant protein factor (SPF), C-terminal domain"/>
    <property type="match status" value="1"/>
</dbReference>
<evidence type="ECO:0000313" key="3">
    <source>
        <dbReference type="EMBL" id="KRY29422.1"/>
    </source>
</evidence>
<evidence type="ECO:0000259" key="1">
    <source>
        <dbReference type="PROSITE" id="PS50191"/>
    </source>
</evidence>
<dbReference type="PROSITE" id="PS50866">
    <property type="entry name" value="GOLD"/>
    <property type="match status" value="1"/>
</dbReference>
<dbReference type="InterPro" id="IPR036865">
    <property type="entry name" value="CRAL-TRIO_dom_sf"/>
</dbReference>
<dbReference type="InterPro" id="IPR009038">
    <property type="entry name" value="GOLD_dom"/>
</dbReference>
<evidence type="ECO:0000313" key="4">
    <source>
        <dbReference type="Proteomes" id="UP000054776"/>
    </source>
</evidence>
<accession>A0A0V1AXF3</accession>
<gene>
    <name evidence="3" type="primary">SEC14L2</name>
    <name evidence="3" type="ORF">T01_15166</name>
</gene>
<dbReference type="InterPro" id="IPR036598">
    <property type="entry name" value="GOLD_dom_sf"/>
</dbReference>
<dbReference type="PANTHER" id="PTHR23324:SF83">
    <property type="entry name" value="SEC14-LIKE PROTEIN 2"/>
    <property type="match status" value="1"/>
</dbReference>
<dbReference type="eggNOG" id="KOG1471">
    <property type="taxonomic scope" value="Eukaryota"/>
</dbReference>
<protein>
    <submittedName>
        <fullName evidence="3">SEC14-like protein 2</fullName>
    </submittedName>
</protein>
<dbReference type="SMART" id="SM00516">
    <property type="entry name" value="SEC14"/>
    <property type="match status" value="1"/>
</dbReference>
<dbReference type="GO" id="GO:0005737">
    <property type="term" value="C:cytoplasm"/>
    <property type="evidence" value="ECO:0007669"/>
    <property type="project" value="TreeGrafter"/>
</dbReference>
<keyword evidence="4" id="KW-1185">Reference proteome</keyword>
<proteinExistence type="predicted"/>
<dbReference type="Proteomes" id="UP000054776">
    <property type="component" value="Unassembled WGS sequence"/>
</dbReference>